<keyword evidence="1" id="KW-0255">Endonuclease</keyword>
<dbReference type="AlphaFoldDB" id="A0A7W4J8D3"/>
<protein>
    <submittedName>
        <fullName evidence="1">HNH endonuclease</fullName>
    </submittedName>
</protein>
<keyword evidence="1" id="KW-0540">Nuclease</keyword>
<keyword evidence="2" id="KW-1185">Reference proteome</keyword>
<dbReference type="InterPro" id="IPR003615">
    <property type="entry name" value="HNH_nuc"/>
</dbReference>
<dbReference type="GO" id="GO:0004519">
    <property type="term" value="F:endonuclease activity"/>
    <property type="evidence" value="ECO:0007669"/>
    <property type="project" value="UniProtKB-KW"/>
</dbReference>
<keyword evidence="1" id="KW-0378">Hydrolase</keyword>
<sequence>MRPSETTVKRLFAMSGNLCAFPGCALPIVEAVGTITGEICHIRARNEGGPRFDVTQSEDERQSFANLVLLCRRHHKMVDAEPDVYSAEALEEIKRLREEEMGRPEEATDAFYAKILLSDLRRIEVTNNSGNVVIDSPGAIIAATVNVKSARKTVKIQPAAGTIGADLKASRYIQYLISRYNKFASADKSRDTKFSYGAITKNIEANFSGPWRMLAIEDFDALCTYLQRRISRTRIAKANAAKGLRAFSSFEDYAQTVG</sequence>
<dbReference type="CDD" id="cd00085">
    <property type="entry name" value="HNHc"/>
    <property type="match status" value="1"/>
</dbReference>
<proteinExistence type="predicted"/>
<dbReference type="Proteomes" id="UP000561066">
    <property type="component" value="Unassembled WGS sequence"/>
</dbReference>
<name>A0A7W4J8D3_9PROT</name>
<comment type="caution">
    <text evidence="1">The sequence shown here is derived from an EMBL/GenBank/DDBJ whole genome shotgun (WGS) entry which is preliminary data.</text>
</comment>
<dbReference type="EMBL" id="JABEQH010000015">
    <property type="protein sequence ID" value="MBB2176587.1"/>
    <property type="molecule type" value="Genomic_DNA"/>
</dbReference>
<gene>
    <name evidence="1" type="ORF">HLH21_11715</name>
</gene>
<evidence type="ECO:0000313" key="2">
    <source>
        <dbReference type="Proteomes" id="UP000561066"/>
    </source>
</evidence>
<accession>A0A7W4J8D3</accession>
<evidence type="ECO:0000313" key="1">
    <source>
        <dbReference type="EMBL" id="MBB2176587.1"/>
    </source>
</evidence>
<reference evidence="1 2" key="1">
    <citation type="submission" date="2020-04" db="EMBL/GenBank/DDBJ databases">
        <title>Description of novel Gluconacetobacter.</title>
        <authorList>
            <person name="Sombolestani A."/>
        </authorList>
    </citation>
    <scope>NUCLEOTIDE SEQUENCE [LARGE SCALE GENOMIC DNA]</scope>
    <source>
        <strain evidence="1 2">LMG 21312</strain>
    </source>
</reference>
<organism evidence="1 2">
    <name type="scientific">Gluconacetobacter johannae</name>
    <dbReference type="NCBI Taxonomy" id="112140"/>
    <lineage>
        <taxon>Bacteria</taxon>
        <taxon>Pseudomonadati</taxon>
        <taxon>Pseudomonadota</taxon>
        <taxon>Alphaproteobacteria</taxon>
        <taxon>Acetobacterales</taxon>
        <taxon>Acetobacteraceae</taxon>
        <taxon>Gluconacetobacter</taxon>
    </lineage>
</organism>